<sequence length="186" mass="20755">MLPRKIIVRSLLFVVAVSGVYALYMVATGNFHTVIAGELYRSARPSAEQIASWHERYGIKTILNLQGAHPEADWYREEEAAAKAHGIKLINYKLSAKRDVSAAQLEDLLALMSNAERPLLIHCRSGADRTGLVSAFYVAGIAGGSELYAEFQLTPYFGHFPFEFMQFYAMDRSFEALEARLGFPDS</sequence>
<dbReference type="PROSITE" id="PS00383">
    <property type="entry name" value="TYR_PHOSPHATASE_1"/>
    <property type="match status" value="1"/>
</dbReference>
<proteinExistence type="inferred from homology"/>
<dbReference type="Proteomes" id="UP000094472">
    <property type="component" value="Unassembled WGS sequence"/>
</dbReference>
<dbReference type="EMBL" id="LPWF01000028">
    <property type="protein sequence ID" value="ODR96717.1"/>
    <property type="molecule type" value="Genomic_DNA"/>
</dbReference>
<dbReference type="OrthoDB" id="9814896at2"/>
<dbReference type="Gene3D" id="3.90.190.10">
    <property type="entry name" value="Protein tyrosine phosphatase superfamily"/>
    <property type="match status" value="1"/>
</dbReference>
<evidence type="ECO:0000256" key="1">
    <source>
        <dbReference type="ARBA" id="ARBA00009580"/>
    </source>
</evidence>
<protein>
    <recommendedName>
        <fullName evidence="2">DSP-PTPase phosphatase fused to NAD+ Kinase domain-containing protein</fullName>
    </recommendedName>
</protein>
<comment type="similarity">
    <text evidence="1">Belongs to the protein-tyrosine phosphatase family.</text>
</comment>
<dbReference type="SUPFAM" id="SSF52799">
    <property type="entry name" value="(Phosphotyrosine protein) phosphatases II"/>
    <property type="match status" value="1"/>
</dbReference>
<feature type="domain" description="DSP-PTPase phosphatase fused to NAD+ Kinase" evidence="2">
    <location>
        <begin position="39"/>
        <end position="136"/>
    </location>
</feature>
<dbReference type="GO" id="GO:0016791">
    <property type="term" value="F:phosphatase activity"/>
    <property type="evidence" value="ECO:0007669"/>
    <property type="project" value="TreeGrafter"/>
</dbReference>
<accession>A0A1E3VT73</accession>
<dbReference type="InterPro" id="IPR016130">
    <property type="entry name" value="Tyr_Pase_AS"/>
</dbReference>
<dbReference type="Pfam" id="PF22741">
    <property type="entry name" value="PTP-NADK"/>
    <property type="match status" value="1"/>
</dbReference>
<comment type="caution">
    <text evidence="3">The sequence shown here is derived from an EMBL/GenBank/DDBJ whole genome shotgun (WGS) entry which is preliminary data.</text>
</comment>
<organism evidence="3 4">
    <name type="scientific">Methyloceanibacter superfactus</name>
    <dbReference type="NCBI Taxonomy" id="1774969"/>
    <lineage>
        <taxon>Bacteria</taxon>
        <taxon>Pseudomonadati</taxon>
        <taxon>Pseudomonadota</taxon>
        <taxon>Alphaproteobacteria</taxon>
        <taxon>Hyphomicrobiales</taxon>
        <taxon>Hyphomicrobiaceae</taxon>
        <taxon>Methyloceanibacter</taxon>
    </lineage>
</organism>
<keyword evidence="4" id="KW-1185">Reference proteome</keyword>
<gene>
    <name evidence="3" type="ORF">AUC69_14075</name>
</gene>
<evidence type="ECO:0000313" key="3">
    <source>
        <dbReference type="EMBL" id="ODR96717.1"/>
    </source>
</evidence>
<evidence type="ECO:0000259" key="2">
    <source>
        <dbReference type="Pfam" id="PF22741"/>
    </source>
</evidence>
<reference evidence="3 4" key="1">
    <citation type="journal article" date="2016" name="Environ. Microbiol.">
        <title>New Methyloceanibacter diversity from North Sea sediments includes methanotroph containing solely the soluble methane monooxygenase.</title>
        <authorList>
            <person name="Vekeman B."/>
            <person name="Kerckhof F.M."/>
            <person name="Cremers G."/>
            <person name="de Vos P."/>
            <person name="Vandamme P."/>
            <person name="Boon N."/>
            <person name="Op den Camp H.J."/>
            <person name="Heylen K."/>
        </authorList>
    </citation>
    <scope>NUCLEOTIDE SEQUENCE [LARGE SCALE GENOMIC DNA]</scope>
    <source>
        <strain evidence="3 4">R-67175</strain>
    </source>
</reference>
<dbReference type="InterPro" id="IPR029021">
    <property type="entry name" value="Prot-tyrosine_phosphatase-like"/>
</dbReference>
<dbReference type="STRING" id="1774969.AUC69_14075"/>
<evidence type="ECO:0000313" key="4">
    <source>
        <dbReference type="Proteomes" id="UP000094472"/>
    </source>
</evidence>
<dbReference type="RefSeq" id="WP_069442231.1">
    <property type="nucleotide sequence ID" value="NZ_LPWF01000028.1"/>
</dbReference>
<name>A0A1E3VT73_9HYPH</name>
<dbReference type="AlphaFoldDB" id="A0A1E3VT73"/>
<dbReference type="PANTHER" id="PTHR31126:SF72">
    <property type="entry name" value="DUAL SPECIFICITY PROTEIN PHOSPHATASE TPBA"/>
    <property type="match status" value="1"/>
</dbReference>
<dbReference type="PANTHER" id="PTHR31126">
    <property type="entry name" value="TYROSINE-PROTEIN PHOSPHATASE"/>
    <property type="match status" value="1"/>
</dbReference>
<dbReference type="InterPro" id="IPR055214">
    <property type="entry name" value="PTP-NADK"/>
</dbReference>